<evidence type="ECO:0000256" key="1">
    <source>
        <dbReference type="SAM" id="MobiDB-lite"/>
    </source>
</evidence>
<feature type="compositionally biased region" description="Basic and acidic residues" evidence="1">
    <location>
        <begin position="407"/>
        <end position="417"/>
    </location>
</feature>
<feature type="compositionally biased region" description="Polar residues" evidence="1">
    <location>
        <begin position="75"/>
        <end position="85"/>
    </location>
</feature>
<keyword evidence="2" id="KW-1185">Reference proteome</keyword>
<gene>
    <name evidence="3" type="primary">LOC106181867</name>
</gene>
<sequence length="417" mass="46420">MASSPRASPHMRRTSRLDKLEAQNRKLRSKLKKMEKRVDNVDNHLKVPDEDFNNKVEKLSDAYKILTTGGCGGPVSTSNNRQNGVTKPVGDDPRWRRFRSRSPTPSHVSPRSQESLPAVSPRPVLPPLQTQLSPEQPSPKLLQRRRHSICHVPLSHPQLPTNQNSTNVAKSEDSGEKSEDSELSTNGSPGPLHKTGTIHTESAVEISVTDLAAPEPVEIIVSNVPGSAQDGEDTPRDDIPKIPPIRNRRRNSIAVGTDLRKFQQTERKKAIIQTERKKSSSLERLESICEEKMAIVRPSFHSGTKNVPLFLHPEFFHLLQTSGRTRDKQETAAPASNPDFLKPAIPEYRMASSLRPSDAAAAPVEMQTEKKGLASWLGMSKKSLKRVQERQSNDQAAEESMAAKPRSINDRRKSVLF</sequence>
<proteinExistence type="predicted"/>
<name>A0A1S3KGS1_LINAN</name>
<dbReference type="GeneID" id="106181867"/>
<organism evidence="2 3">
    <name type="scientific">Lingula anatina</name>
    <name type="common">Brachiopod</name>
    <name type="synonym">Lingula unguis</name>
    <dbReference type="NCBI Taxonomy" id="7574"/>
    <lineage>
        <taxon>Eukaryota</taxon>
        <taxon>Metazoa</taxon>
        <taxon>Spiralia</taxon>
        <taxon>Lophotrochozoa</taxon>
        <taxon>Brachiopoda</taxon>
        <taxon>Linguliformea</taxon>
        <taxon>Lingulata</taxon>
        <taxon>Lingulida</taxon>
        <taxon>Linguloidea</taxon>
        <taxon>Lingulidae</taxon>
        <taxon>Lingula</taxon>
    </lineage>
</organism>
<feature type="region of interest" description="Disordered" evidence="1">
    <location>
        <begin position="323"/>
        <end position="343"/>
    </location>
</feature>
<reference evidence="3" key="1">
    <citation type="submission" date="2025-08" db="UniProtKB">
        <authorList>
            <consortium name="RefSeq"/>
        </authorList>
    </citation>
    <scope>IDENTIFICATION</scope>
    <source>
        <tissue evidence="3">Gonads</tissue>
    </source>
</reference>
<evidence type="ECO:0000313" key="3">
    <source>
        <dbReference type="RefSeq" id="XP_013421840.1"/>
    </source>
</evidence>
<feature type="region of interest" description="Disordered" evidence="1">
    <location>
        <begin position="1"/>
        <end position="23"/>
    </location>
</feature>
<evidence type="ECO:0000313" key="2">
    <source>
        <dbReference type="Proteomes" id="UP000085678"/>
    </source>
</evidence>
<feature type="region of interest" description="Disordered" evidence="1">
    <location>
        <begin position="383"/>
        <end position="417"/>
    </location>
</feature>
<dbReference type="Proteomes" id="UP000085678">
    <property type="component" value="Unplaced"/>
</dbReference>
<feature type="region of interest" description="Disordered" evidence="1">
    <location>
        <begin position="225"/>
        <end position="244"/>
    </location>
</feature>
<protein>
    <submittedName>
        <fullName evidence="3">Uncharacterized protein LOC106181867 isoform X2</fullName>
    </submittedName>
</protein>
<feature type="compositionally biased region" description="Polar residues" evidence="1">
    <location>
        <begin position="158"/>
        <end position="169"/>
    </location>
</feature>
<feature type="region of interest" description="Disordered" evidence="1">
    <location>
        <begin position="69"/>
        <end position="196"/>
    </location>
</feature>
<dbReference type="RefSeq" id="XP_013421840.1">
    <property type="nucleotide sequence ID" value="XM_013566386.1"/>
</dbReference>
<dbReference type="AlphaFoldDB" id="A0A1S3KGS1"/>
<accession>A0A1S3KGS1</accession>
<feature type="compositionally biased region" description="Basic and acidic residues" evidence="1">
    <location>
        <begin position="170"/>
        <end position="180"/>
    </location>
</feature>
<feature type="compositionally biased region" description="Polar residues" evidence="1">
    <location>
        <begin position="101"/>
        <end position="115"/>
    </location>
</feature>